<keyword evidence="3" id="KW-1185">Reference proteome</keyword>
<feature type="region of interest" description="Disordered" evidence="1">
    <location>
        <begin position="68"/>
        <end position="90"/>
    </location>
</feature>
<feature type="compositionally biased region" description="Basic residues" evidence="1">
    <location>
        <begin position="80"/>
        <end position="90"/>
    </location>
</feature>
<dbReference type="AlphaFoldDB" id="A0AA88AIZ8"/>
<gene>
    <name evidence="2" type="ORF">TIFTF001_022270</name>
</gene>
<dbReference type="Proteomes" id="UP001187192">
    <property type="component" value="Unassembled WGS sequence"/>
</dbReference>
<accession>A0AA88AIZ8</accession>
<comment type="caution">
    <text evidence="2">The sequence shown here is derived from an EMBL/GenBank/DDBJ whole genome shotgun (WGS) entry which is preliminary data.</text>
</comment>
<name>A0AA88AIZ8_FICCA</name>
<organism evidence="2 3">
    <name type="scientific">Ficus carica</name>
    <name type="common">Common fig</name>
    <dbReference type="NCBI Taxonomy" id="3494"/>
    <lineage>
        <taxon>Eukaryota</taxon>
        <taxon>Viridiplantae</taxon>
        <taxon>Streptophyta</taxon>
        <taxon>Embryophyta</taxon>
        <taxon>Tracheophyta</taxon>
        <taxon>Spermatophyta</taxon>
        <taxon>Magnoliopsida</taxon>
        <taxon>eudicotyledons</taxon>
        <taxon>Gunneridae</taxon>
        <taxon>Pentapetalae</taxon>
        <taxon>rosids</taxon>
        <taxon>fabids</taxon>
        <taxon>Rosales</taxon>
        <taxon>Moraceae</taxon>
        <taxon>Ficeae</taxon>
        <taxon>Ficus</taxon>
    </lineage>
</organism>
<evidence type="ECO:0000313" key="2">
    <source>
        <dbReference type="EMBL" id="GMN53135.1"/>
    </source>
</evidence>
<protein>
    <submittedName>
        <fullName evidence="2">Uncharacterized protein</fullName>
    </submittedName>
</protein>
<evidence type="ECO:0000256" key="1">
    <source>
        <dbReference type="SAM" id="MobiDB-lite"/>
    </source>
</evidence>
<proteinExistence type="predicted"/>
<sequence length="90" mass="10090">MTRFSDKVGLVKKTAEAAARATNREFSTRRGSAAALIVRRGDGDCRGKREKKEERQLRPDPVICCSGEETRMASGSLPARRSRPMHWTKN</sequence>
<reference evidence="2" key="1">
    <citation type="submission" date="2023-07" db="EMBL/GenBank/DDBJ databases">
        <title>draft genome sequence of fig (Ficus carica).</title>
        <authorList>
            <person name="Takahashi T."/>
            <person name="Nishimura K."/>
        </authorList>
    </citation>
    <scope>NUCLEOTIDE SEQUENCE</scope>
</reference>
<dbReference type="EMBL" id="BTGU01000044">
    <property type="protein sequence ID" value="GMN53135.1"/>
    <property type="molecule type" value="Genomic_DNA"/>
</dbReference>
<evidence type="ECO:0000313" key="3">
    <source>
        <dbReference type="Proteomes" id="UP001187192"/>
    </source>
</evidence>